<evidence type="ECO:0000256" key="1">
    <source>
        <dbReference type="SAM" id="SignalP"/>
    </source>
</evidence>
<dbReference type="InterPro" id="IPR021454">
    <property type="entry name" value="DUF3105"/>
</dbReference>
<dbReference type="Proteomes" id="UP001153712">
    <property type="component" value="Chromosome 9"/>
</dbReference>
<organism evidence="2 3">
    <name type="scientific">Phyllotreta striolata</name>
    <name type="common">Striped flea beetle</name>
    <name type="synonym">Crioceris striolata</name>
    <dbReference type="NCBI Taxonomy" id="444603"/>
    <lineage>
        <taxon>Eukaryota</taxon>
        <taxon>Metazoa</taxon>
        <taxon>Ecdysozoa</taxon>
        <taxon>Arthropoda</taxon>
        <taxon>Hexapoda</taxon>
        <taxon>Insecta</taxon>
        <taxon>Pterygota</taxon>
        <taxon>Neoptera</taxon>
        <taxon>Endopterygota</taxon>
        <taxon>Coleoptera</taxon>
        <taxon>Polyphaga</taxon>
        <taxon>Cucujiformia</taxon>
        <taxon>Chrysomeloidea</taxon>
        <taxon>Chrysomelidae</taxon>
        <taxon>Galerucinae</taxon>
        <taxon>Alticini</taxon>
        <taxon>Phyllotreta</taxon>
    </lineage>
</organism>
<feature type="chain" id="PRO_5040202849" evidence="1">
    <location>
        <begin position="17"/>
        <end position="273"/>
    </location>
</feature>
<gene>
    <name evidence="2" type="ORF">PHYEVI_LOCUS11663</name>
</gene>
<dbReference type="GO" id="GO:0005737">
    <property type="term" value="C:cytoplasm"/>
    <property type="evidence" value="ECO:0007669"/>
    <property type="project" value="TreeGrafter"/>
</dbReference>
<keyword evidence="1" id="KW-0732">Signal</keyword>
<dbReference type="EMBL" id="OU900102">
    <property type="protein sequence ID" value="CAG9865428.1"/>
    <property type="molecule type" value="Genomic_DNA"/>
</dbReference>
<accession>A0A9N9TYI5</accession>
<dbReference type="OrthoDB" id="5960270at2759"/>
<dbReference type="PANTHER" id="PTHR34179">
    <property type="entry name" value="TUMOR PROTEIN P53-INDUCIBLE PROTEIN 13"/>
    <property type="match status" value="1"/>
</dbReference>
<feature type="signal peptide" evidence="1">
    <location>
        <begin position="1"/>
        <end position="16"/>
    </location>
</feature>
<sequence>MLRNIFLFCLTLLADSDSASTTAAWNGKWFPNFPDAEDTNQIVVKKHHDLGDTKHGVKMGISDSICDDARSNLTVDWFLAPDNYTCLDNRKLYLPNSYVHPLHTIERIPLYYNAPHACMNESIEYSQIIPTFGKHRPLWPVYGEYKFVPKQRWLHSLEHGAVVVLYHPCAEKNEVNLLKSIVRNCLYKHVITPYNLLDRKRPLALVTWGHRLEMSRVAGDLVVKFIKEHALKGPESTTKNGQYDLLLVKEAGIVSDLSDSGLCPNTNDINITM</sequence>
<reference evidence="2" key="1">
    <citation type="submission" date="2022-01" db="EMBL/GenBank/DDBJ databases">
        <authorList>
            <person name="King R."/>
        </authorList>
    </citation>
    <scope>NUCLEOTIDE SEQUENCE</scope>
</reference>
<evidence type="ECO:0000313" key="3">
    <source>
        <dbReference type="Proteomes" id="UP001153712"/>
    </source>
</evidence>
<keyword evidence="3" id="KW-1185">Reference proteome</keyword>
<dbReference type="PANTHER" id="PTHR34179:SF1">
    <property type="entry name" value="TUMOR PROTEIN P53-INDUCIBLE PROTEIN 13"/>
    <property type="match status" value="1"/>
</dbReference>
<protein>
    <submittedName>
        <fullName evidence="2">Uncharacterized protein</fullName>
    </submittedName>
</protein>
<evidence type="ECO:0000313" key="2">
    <source>
        <dbReference type="EMBL" id="CAG9865428.1"/>
    </source>
</evidence>
<dbReference type="Pfam" id="PF11303">
    <property type="entry name" value="DUF3105"/>
    <property type="match status" value="1"/>
</dbReference>
<proteinExistence type="predicted"/>
<dbReference type="AlphaFoldDB" id="A0A9N9TYI5"/>
<name>A0A9N9TYI5_PHYSR</name>